<feature type="region of interest" description="Disordered" evidence="1">
    <location>
        <begin position="2089"/>
        <end position="2119"/>
    </location>
</feature>
<proteinExistence type="predicted"/>
<dbReference type="InterPro" id="IPR036322">
    <property type="entry name" value="WD40_repeat_dom_sf"/>
</dbReference>
<dbReference type="OrthoDB" id="167420at2759"/>
<sequence>MDANNIQPKRYADNKHATLQHRHELLCGPGILIRDCCYDSSRHHILLYSNCDLPPSRSLNNPLIPNPILTEHTLRLYSLKREIKSRKLFGDTTTQFAPNAVKMHLTYSSVADVYVCVFMMPRDDVCGIEILEPASLDKLYQFSGGVANMMQCSVVENEKCDIVSCSRAPVGNSKHLVTYVVEIWSVLRHEVIDKDRHPSPIGVQPRPSLAPSLNQVTMLAASPTRVFGIVIPTEISNDQTIIAKKQTSLTVWDRSTRQITKVHNGFDNEMLLTAIQLSKCNQWLFSGHMNGTMSIWNVNYALSKLQIGVGGNPYRCLGGDKLHGSEISKVIPQPKIENDNSTEMEMDLFTIGKDACVQQYRFRTILNGQGDIDVQFDRLGQFEPLARAKQKGKRARVFGMPVTVDMGHCVEHLLLVAMQNTVHVLKIQSLAESLYALEQNPHFPPLTLVHTAVHKTPTSINFPISSVAHAEKTISPSEISARVSCLTVHEQYIILGWTNGHVDIFDNDKSIGKLEDPRFHTTVCSIVVMKTHVGPKKEFNEEFSWGGNLRSKATIGLEPLRKPTQDSKECLVISVGSGDGWLFTWSFPLESAIACQLESSIHWCGHSSQICNLLDLTIDDSHRAILSITSDGQAKTWNMFPLKTSPPQLISQMPLLLQDSTVTSVCLIEQQQHLHLLLCGLENGSLIIYHVQSQLNYIESNDLKVWEMHWTKFSCVDPHQKRISCIRPVPHPGRLNPPSNVIMHCTFATGSYDGHVIVWALDILNKSIHERRYFEFYGAILDVFVYQDALIVSLPLEICRVSYISRETQIVKPKLEHAKTIAKVESKIFNDKSNPESVVASSSSTHIECRINTTRYEEQLSVLIPESISNARPPTRSPLENEILAEAIREYLACTHSTFQFEDETIISITANELRRIYKIWQSLSPTKLLQYSGKRAALYLSSHHLHPSSKLDWNQTVEALMWCNSEASPRLSKQHSYEKMGAKKPRVKFNELGEKQVTYLKVVNPSTGPLLLQPTISVPSHVVKSNQHVSAQIGPSVYLPRDFALIWRDGYCWCSGELVFQHEEPQTDEKTTNVNCRTCKMKRHRVQSEALFSERAILSIIHQAYKQMQLEKELLSSWESVSLSSVLFNLFRQKFGMQSVVEQKLKSFFVSVAKFSFNFDAICSFGCFLNIFHDSPVVPPWLLHLYVDGFGWLHSRYLVELGESLPGAQGANALDLAHGEKHTSWELVTVETCRMCCQALLVYPFVPPRFVSNVLAAVDTKTSNGKIEVHSFLTSWVIEWKNVYQAFGHAEMDLFNTNLHPCILTMQDKFVKLRVLLDCFTYYDRRRDGLLNLWPPLPQSYNVNDNIDRLVDRYQDYTDDGAVCYLDMFSLLYIVALKTNIYLKFSDIHDFSCGYKLELDDKYKVSIVAYMKNMMFQKSPLGVVDLGLPGTIQSSRLKLHEHLSKNFNWETTLVLENQSPTLRLENLSLQVTAATTRERADASLDPSHAPLARHICEQPHSVPYIPLQQLPKSRDGVDASLLRELLDKTFHGNSPSRVQLQGSREYNRFPHSGPTYVAPRPKHSTLYFPFPDVEPYSESQLGAVTSLNITRKGPTSAIETLSTQSSKKSISPDMLHEDRNDLFGGEPVCQTKKNTMDEQILVPNALFVGPIVDQVYEDKLLPINQHDLHSETTPTISSGETFHEAFLREDVNIKIESSESSHDIQHEFGAELTEYSRILNERALERDDERVLTKEADTTSGELKTTSLNPKPGLDNDDDLQDIDIDSYISDSSTPQGEEPPPTTQINLGETSTPRVTEEPFEYAKVELELNNEEQDVRGDSAKSASDPIIQSEILAGQLDFNLLSIPNLPHQKLNSVETTADKSSEPIELICNVPPRPLPSQVDYFVVFHEPTLKLCGIIYREYILQESKIEVQTGLGELLIVKQSPDDSKSVLTDLTIGGDELAREAADTSIDQSPRSSSNDESSGSDTNSDVDDHIDGNNVNNPPEIDGDEEASPEYSCEERAEVQSSQETFDQLTENLSKFQRKKSIKLEKPKLQSKLPEYHTTSIVAPKKMVDVFITAIKRREFLFSHPVELKANALYKKRAQSKIPQWTPSDASDEEDDSFSSHLPSYDDSAFNDGENVSGDVTLSARLEENISNRWMNMFAHEENDIHDQLANAFKSIEPVDVVPSTNDLVNTEKSMSIAQERSKIRRKTQQRLSSFRAERLLRENMCAPVSLVMGEAYSNTLSMNQAMHFIYQNMDPQAIVTLTVTCQSGDAEMYVSATTSAPCMQDCDWRSKTLPNLPKTVCEKRVVIHPGERPIKSGTYYISVVGLSKVSQFHVVAMSSGQSVVVTESMEHVDHLINQFNALANMVSKEMEDVNQADDNAEYLGLTHFYESLKCNELKRRGTMELLQESINDEDFELRDAHANIVDEISDDTHAFEVLLDRLTKYKKDDGSNKINSLPPTCIAESSNMGAQDFHEDEQDTLRDKVKAMVAARLAENVKKRTKRKNNPRKIQTPHVVAYSYAGQPDEKLL</sequence>
<dbReference type="SUPFAM" id="SSF50978">
    <property type="entry name" value="WD40 repeat-like"/>
    <property type="match status" value="1"/>
</dbReference>
<keyword evidence="4" id="KW-1185">Reference proteome</keyword>
<accession>A0A485KZ17</accession>
<feature type="compositionally biased region" description="Polar residues" evidence="1">
    <location>
        <begin position="1739"/>
        <end position="1750"/>
    </location>
</feature>
<feature type="compositionally biased region" description="Low complexity" evidence="1">
    <location>
        <begin position="1767"/>
        <end position="1778"/>
    </location>
</feature>
<dbReference type="EMBL" id="CAADRA010005490">
    <property type="protein sequence ID" value="VFT90490.1"/>
    <property type="molecule type" value="Genomic_DNA"/>
</dbReference>
<feature type="compositionally biased region" description="Acidic residues" evidence="1">
    <location>
        <begin position="1756"/>
        <end position="1766"/>
    </location>
</feature>
<evidence type="ECO:0000256" key="1">
    <source>
        <dbReference type="SAM" id="MobiDB-lite"/>
    </source>
</evidence>
<dbReference type="InterPro" id="IPR015943">
    <property type="entry name" value="WD40/YVTN_repeat-like_dom_sf"/>
</dbReference>
<reference evidence="2" key="2">
    <citation type="submission" date="2019-06" db="EMBL/GenBank/DDBJ databases">
        <title>Genomics analysis of Aphanomyces spp. identifies a new class of oomycete effector associated with host adaptation.</title>
        <authorList>
            <person name="Gaulin E."/>
        </authorList>
    </citation>
    <scope>NUCLEOTIDE SEQUENCE</scope>
    <source>
        <strain evidence="2">CBS 578.67</strain>
    </source>
</reference>
<evidence type="ECO:0000313" key="3">
    <source>
        <dbReference type="EMBL" id="VFT90490.1"/>
    </source>
</evidence>
<feature type="region of interest" description="Disordered" evidence="1">
    <location>
        <begin position="1730"/>
        <end position="1798"/>
    </location>
</feature>
<gene>
    <name evidence="3" type="primary">Aste57867_13655</name>
    <name evidence="2" type="ORF">As57867_013605</name>
    <name evidence="3" type="ORF">ASTE57867_13655</name>
</gene>
<dbReference type="InterPro" id="IPR001680">
    <property type="entry name" value="WD40_rpt"/>
</dbReference>
<feature type="compositionally biased region" description="Low complexity" evidence="1">
    <location>
        <begin position="1955"/>
        <end position="1972"/>
    </location>
</feature>
<dbReference type="EMBL" id="VJMH01005469">
    <property type="protein sequence ID" value="KAF0695538.1"/>
    <property type="molecule type" value="Genomic_DNA"/>
</dbReference>
<feature type="compositionally biased region" description="Polar residues" evidence="1">
    <location>
        <begin position="1787"/>
        <end position="1796"/>
    </location>
</feature>
<dbReference type="Proteomes" id="UP000332933">
    <property type="component" value="Unassembled WGS sequence"/>
</dbReference>
<organism evidence="3 4">
    <name type="scientific">Aphanomyces stellatus</name>
    <dbReference type="NCBI Taxonomy" id="120398"/>
    <lineage>
        <taxon>Eukaryota</taxon>
        <taxon>Sar</taxon>
        <taxon>Stramenopiles</taxon>
        <taxon>Oomycota</taxon>
        <taxon>Saprolegniomycetes</taxon>
        <taxon>Saprolegniales</taxon>
        <taxon>Verrucalvaceae</taxon>
        <taxon>Aphanomyces</taxon>
    </lineage>
</organism>
<reference evidence="3 4" key="1">
    <citation type="submission" date="2019-03" db="EMBL/GenBank/DDBJ databases">
        <authorList>
            <person name="Gaulin E."/>
            <person name="Dumas B."/>
        </authorList>
    </citation>
    <scope>NUCLEOTIDE SEQUENCE [LARGE SCALE GENOMIC DNA]</scope>
    <source>
        <strain evidence="3">CBS 568.67</strain>
    </source>
</reference>
<dbReference type="Gene3D" id="2.130.10.10">
    <property type="entry name" value="YVTN repeat-like/Quinoprotein amine dehydrogenase"/>
    <property type="match status" value="2"/>
</dbReference>
<feature type="region of interest" description="Disordered" evidence="1">
    <location>
        <begin position="1949"/>
        <end position="2014"/>
    </location>
</feature>
<evidence type="ECO:0000313" key="4">
    <source>
        <dbReference type="Proteomes" id="UP000332933"/>
    </source>
</evidence>
<evidence type="ECO:0000313" key="2">
    <source>
        <dbReference type="EMBL" id="KAF0695538.1"/>
    </source>
</evidence>
<name>A0A485KZ17_9STRA</name>
<dbReference type="SMART" id="SM00320">
    <property type="entry name" value="WD40"/>
    <property type="match status" value="4"/>
</dbReference>
<protein>
    <submittedName>
        <fullName evidence="3">Aste57867_13655 protein</fullName>
    </submittedName>
</protein>